<name>A0AAX1MXW4_9BACT</name>
<evidence type="ECO:0000259" key="1">
    <source>
        <dbReference type="Pfam" id="PF00534"/>
    </source>
</evidence>
<dbReference type="Gene3D" id="3.40.50.2000">
    <property type="entry name" value="Glycogen Phosphorylase B"/>
    <property type="match status" value="2"/>
</dbReference>
<proteinExistence type="predicted"/>
<feature type="domain" description="Glycosyltransferase subfamily 4-like N-terminal" evidence="2">
    <location>
        <begin position="15"/>
        <end position="174"/>
    </location>
</feature>
<dbReference type="InterPro" id="IPR001296">
    <property type="entry name" value="Glyco_trans_1"/>
</dbReference>
<dbReference type="SUPFAM" id="SSF53756">
    <property type="entry name" value="UDP-Glycosyltransferase/glycogen phosphorylase"/>
    <property type="match status" value="1"/>
</dbReference>
<gene>
    <name evidence="3" type="ORF">KMW28_10900</name>
</gene>
<dbReference type="CDD" id="cd03801">
    <property type="entry name" value="GT4_PimA-like"/>
    <property type="match status" value="1"/>
</dbReference>
<dbReference type="AlphaFoldDB" id="A0AAX1MXW4"/>
<keyword evidence="3" id="KW-0328">Glycosyltransferase</keyword>
<dbReference type="Proteomes" id="UP000678679">
    <property type="component" value="Chromosome 1"/>
</dbReference>
<keyword evidence="4" id="KW-1185">Reference proteome</keyword>
<dbReference type="EC" id="2.4.-.-" evidence="3"/>
<protein>
    <submittedName>
        <fullName evidence="3">Glycosyltransferase</fullName>
        <ecNumber evidence="3">2.4.-.-</ecNumber>
    </submittedName>
</protein>
<dbReference type="Pfam" id="PF00534">
    <property type="entry name" value="Glycos_transf_1"/>
    <property type="match status" value="1"/>
</dbReference>
<sequence length="367" mass="42843">MRVLTLDPVPSSTRGGQEKSLFDILKGFRINNIEVDLLYEEWGDYLTEYNRVGVGVFKIGSLNFKKCFSNPIHIKSVFSFLLKEKKKYDIIYINEITELPFAWLFSKIFSSKIICHLRLPPNIKTNNFYKSKFNLIGAFINSVDAFIVANLKMKFLYTSVGLNDNKIKVIPNGFWVDKMPNFQEKKIKSVKKIVYLGRITPQKGILELIEIFEKLIELNYDLYLDIIGDVMNKKQRDYLLKLKKRIKTNNLQERVTFVGQTKTPLETLYKYDLTIFPSIWEEPFGRVLFESIYSYTPVIGNDVGSVSTIILDEKKEWTYCSKNEAVRKIISFIESPGKYNINEKREIILKNYNLNYIIKDLIDVCGK</sequence>
<evidence type="ECO:0000313" key="4">
    <source>
        <dbReference type="Proteomes" id="UP000678679"/>
    </source>
</evidence>
<organism evidence="3 4">
    <name type="scientific">Flammeovirga yaeyamensis</name>
    <dbReference type="NCBI Taxonomy" id="367791"/>
    <lineage>
        <taxon>Bacteria</taxon>
        <taxon>Pseudomonadati</taxon>
        <taxon>Bacteroidota</taxon>
        <taxon>Cytophagia</taxon>
        <taxon>Cytophagales</taxon>
        <taxon>Flammeovirgaceae</taxon>
        <taxon>Flammeovirga</taxon>
    </lineage>
</organism>
<dbReference type="EMBL" id="CP076132">
    <property type="protein sequence ID" value="QWG00159.1"/>
    <property type="molecule type" value="Genomic_DNA"/>
</dbReference>
<evidence type="ECO:0000259" key="2">
    <source>
        <dbReference type="Pfam" id="PF13439"/>
    </source>
</evidence>
<dbReference type="RefSeq" id="WP_169663394.1">
    <property type="nucleotide sequence ID" value="NZ_CP076132.1"/>
</dbReference>
<evidence type="ECO:0000313" key="3">
    <source>
        <dbReference type="EMBL" id="QWG00159.1"/>
    </source>
</evidence>
<feature type="domain" description="Glycosyl transferase family 1" evidence="1">
    <location>
        <begin position="183"/>
        <end position="339"/>
    </location>
</feature>
<reference evidence="3 4" key="1">
    <citation type="submission" date="2021-05" db="EMBL/GenBank/DDBJ databases">
        <title>Comparative genomic studies on the polysaccharide-degrading batcterial strains of the Flammeovirga genus.</title>
        <authorList>
            <person name="Zewei F."/>
            <person name="Zheng Z."/>
            <person name="Yu L."/>
            <person name="Ruyue G."/>
            <person name="Yanhong M."/>
            <person name="Yuanyuan C."/>
            <person name="Jingyan G."/>
            <person name="Wenjun H."/>
        </authorList>
    </citation>
    <scope>NUCLEOTIDE SEQUENCE [LARGE SCALE GENOMIC DNA]</scope>
    <source>
        <strain evidence="3 4">NBRC:100898</strain>
    </source>
</reference>
<dbReference type="GO" id="GO:0016757">
    <property type="term" value="F:glycosyltransferase activity"/>
    <property type="evidence" value="ECO:0007669"/>
    <property type="project" value="UniProtKB-KW"/>
</dbReference>
<dbReference type="PANTHER" id="PTHR12526">
    <property type="entry name" value="GLYCOSYLTRANSFERASE"/>
    <property type="match status" value="1"/>
</dbReference>
<dbReference type="Pfam" id="PF13439">
    <property type="entry name" value="Glyco_transf_4"/>
    <property type="match status" value="1"/>
</dbReference>
<dbReference type="KEGG" id="fya:KMW28_10900"/>
<accession>A0AAX1MXW4</accession>
<keyword evidence="3" id="KW-0808">Transferase</keyword>
<dbReference type="InterPro" id="IPR028098">
    <property type="entry name" value="Glyco_trans_4-like_N"/>
</dbReference>
<dbReference type="PANTHER" id="PTHR12526:SF630">
    <property type="entry name" value="GLYCOSYLTRANSFERASE"/>
    <property type="match status" value="1"/>
</dbReference>